<reference evidence="2 3" key="1">
    <citation type="journal article" date="2007" name="Science">
        <title>Sea anemone genome reveals ancestral eumetazoan gene repertoire and genomic organization.</title>
        <authorList>
            <person name="Putnam N.H."/>
            <person name="Srivastava M."/>
            <person name="Hellsten U."/>
            <person name="Dirks B."/>
            <person name="Chapman J."/>
            <person name="Salamov A."/>
            <person name="Terry A."/>
            <person name="Shapiro H."/>
            <person name="Lindquist E."/>
            <person name="Kapitonov V.V."/>
            <person name="Jurka J."/>
            <person name="Genikhovich G."/>
            <person name="Grigoriev I.V."/>
            <person name="Lucas S.M."/>
            <person name="Steele R.E."/>
            <person name="Finnerty J.R."/>
            <person name="Technau U."/>
            <person name="Martindale M.Q."/>
            <person name="Rokhsar D.S."/>
        </authorList>
    </citation>
    <scope>NUCLEOTIDE SEQUENCE [LARGE SCALE GENOMIC DNA]</scope>
    <source>
        <strain evidence="3">CH2 X CH6</strain>
    </source>
</reference>
<dbReference type="EMBL" id="DS478369">
    <property type="protein sequence ID" value="EDO25737.1"/>
    <property type="molecule type" value="Genomic_DNA"/>
</dbReference>
<evidence type="ECO:0000313" key="3">
    <source>
        <dbReference type="Proteomes" id="UP000001593"/>
    </source>
</evidence>
<dbReference type="AlphaFoldDB" id="A8DVM2"/>
<dbReference type="InParanoid" id="A8DVM2"/>
<feature type="compositionally biased region" description="Polar residues" evidence="1">
    <location>
        <begin position="395"/>
        <end position="404"/>
    </location>
</feature>
<gene>
    <name evidence="2" type="ORF">NEMVEDRAFT_v1g225750</name>
</gene>
<keyword evidence="3" id="KW-1185">Reference proteome</keyword>
<feature type="compositionally biased region" description="Low complexity" evidence="1">
    <location>
        <begin position="382"/>
        <end position="394"/>
    </location>
</feature>
<evidence type="ECO:0008006" key="4">
    <source>
        <dbReference type="Google" id="ProtNLM"/>
    </source>
</evidence>
<evidence type="ECO:0000256" key="1">
    <source>
        <dbReference type="SAM" id="MobiDB-lite"/>
    </source>
</evidence>
<feature type="region of interest" description="Disordered" evidence="1">
    <location>
        <begin position="377"/>
        <end position="404"/>
    </location>
</feature>
<sequence length="404" mass="44383">MSLTQKELQDVIVKTKQRRVEIMGDTTQVNADAYKVNRDATTEDLLTKMPGVTTTGGTLKVNGEDVKEVLVDGKPFFGSDPNAAIKNLPAEVIDKIQVFNKQSDQSQFTGFDDGNSQKAINIITKAGKNNGQFGKVYGGYGTDNRYSAGGNINIFNGDQRISIIGLSNNINQQNFSNEDLLGVMSASGNQGRGGPRGGRGGGAPPRRPSSGTDISDFMVGSQNGITQSNSIGINYSDNWDKKVKASGSYFYNSTNNNNETNLNREYILSDTSLMYNEESVTESKNQNHRLNMRIEYDIDSYNSLIISPRISIQNNNTSSLLDGYSFYTSDVIDSRTENNTGADKLGYNLSNDLLYRHKFKKQGRTLSVMARTQVNNSDGDGSTYSLNTYSNSNNDLIDQQYTQA</sequence>
<dbReference type="STRING" id="45351.A8DVM2"/>
<accession>A8DVM2</accession>
<feature type="compositionally biased region" description="Gly residues" evidence="1">
    <location>
        <begin position="190"/>
        <end position="203"/>
    </location>
</feature>
<protein>
    <recommendedName>
        <fullName evidence="4">TonB-dependent receptor</fullName>
    </recommendedName>
</protein>
<dbReference type="Proteomes" id="UP000001593">
    <property type="component" value="Unassembled WGS sequence"/>
</dbReference>
<dbReference type="InterPro" id="IPR037066">
    <property type="entry name" value="Plug_dom_sf"/>
</dbReference>
<dbReference type="HOGENOM" id="CLU_682544_0_0_1"/>
<organism evidence="2 3">
    <name type="scientific">Nematostella vectensis</name>
    <name type="common">Starlet sea anemone</name>
    <dbReference type="NCBI Taxonomy" id="45351"/>
    <lineage>
        <taxon>Eukaryota</taxon>
        <taxon>Metazoa</taxon>
        <taxon>Cnidaria</taxon>
        <taxon>Anthozoa</taxon>
        <taxon>Hexacorallia</taxon>
        <taxon>Actiniaria</taxon>
        <taxon>Edwardsiidae</taxon>
        <taxon>Nematostella</taxon>
    </lineage>
</organism>
<dbReference type="Gene3D" id="2.170.130.10">
    <property type="entry name" value="TonB-dependent receptor, plug domain"/>
    <property type="match status" value="1"/>
</dbReference>
<dbReference type="SUPFAM" id="SSF56935">
    <property type="entry name" value="Porins"/>
    <property type="match status" value="1"/>
</dbReference>
<name>A8DVM2_NEMVE</name>
<evidence type="ECO:0000313" key="2">
    <source>
        <dbReference type="EMBL" id="EDO25737.1"/>
    </source>
</evidence>
<feature type="region of interest" description="Disordered" evidence="1">
    <location>
        <begin position="185"/>
        <end position="223"/>
    </location>
</feature>
<feature type="non-terminal residue" evidence="2">
    <location>
        <position position="404"/>
    </location>
</feature>
<proteinExistence type="predicted"/>